<evidence type="ECO:0000313" key="2">
    <source>
        <dbReference type="Proteomes" id="UP000297245"/>
    </source>
</evidence>
<proteinExistence type="predicted"/>
<accession>A0A4V4HF08</accession>
<sequence length="123" mass="13823">MDGDQVREWVEVKNKCPECELELWVDIAGEGGRSAFQTLAIAAHVDVSCISKRALLALKLKLEYYRSHIPRKATPTGTINHAVSFIKVEHRGCGTLPFTASTHRVFFNALKWNGPVSQANYFY</sequence>
<dbReference type="AlphaFoldDB" id="A0A4V4HF08"/>
<organism evidence="1 2">
    <name type="scientific">Dendrothele bispora (strain CBS 962.96)</name>
    <dbReference type="NCBI Taxonomy" id="1314807"/>
    <lineage>
        <taxon>Eukaryota</taxon>
        <taxon>Fungi</taxon>
        <taxon>Dikarya</taxon>
        <taxon>Basidiomycota</taxon>
        <taxon>Agaricomycotina</taxon>
        <taxon>Agaricomycetes</taxon>
        <taxon>Agaricomycetidae</taxon>
        <taxon>Agaricales</taxon>
        <taxon>Agaricales incertae sedis</taxon>
        <taxon>Dendrothele</taxon>
    </lineage>
</organism>
<gene>
    <name evidence="1" type="ORF">K435DRAFT_799928</name>
</gene>
<evidence type="ECO:0000313" key="1">
    <source>
        <dbReference type="EMBL" id="THU93175.1"/>
    </source>
</evidence>
<protein>
    <submittedName>
        <fullName evidence="1">Uncharacterized protein</fullName>
    </submittedName>
</protein>
<dbReference type="EMBL" id="ML179256">
    <property type="protein sequence ID" value="THU93175.1"/>
    <property type="molecule type" value="Genomic_DNA"/>
</dbReference>
<reference evidence="1 2" key="1">
    <citation type="journal article" date="2019" name="Nat. Ecol. Evol.">
        <title>Megaphylogeny resolves global patterns of mushroom evolution.</title>
        <authorList>
            <person name="Varga T."/>
            <person name="Krizsan K."/>
            <person name="Foldi C."/>
            <person name="Dima B."/>
            <person name="Sanchez-Garcia M."/>
            <person name="Sanchez-Ramirez S."/>
            <person name="Szollosi G.J."/>
            <person name="Szarkandi J.G."/>
            <person name="Papp V."/>
            <person name="Albert L."/>
            <person name="Andreopoulos W."/>
            <person name="Angelini C."/>
            <person name="Antonin V."/>
            <person name="Barry K.W."/>
            <person name="Bougher N.L."/>
            <person name="Buchanan P."/>
            <person name="Buyck B."/>
            <person name="Bense V."/>
            <person name="Catcheside P."/>
            <person name="Chovatia M."/>
            <person name="Cooper J."/>
            <person name="Damon W."/>
            <person name="Desjardin D."/>
            <person name="Finy P."/>
            <person name="Geml J."/>
            <person name="Haridas S."/>
            <person name="Hughes K."/>
            <person name="Justo A."/>
            <person name="Karasinski D."/>
            <person name="Kautmanova I."/>
            <person name="Kiss B."/>
            <person name="Kocsube S."/>
            <person name="Kotiranta H."/>
            <person name="LaButti K.M."/>
            <person name="Lechner B.E."/>
            <person name="Liimatainen K."/>
            <person name="Lipzen A."/>
            <person name="Lukacs Z."/>
            <person name="Mihaltcheva S."/>
            <person name="Morgado L.N."/>
            <person name="Niskanen T."/>
            <person name="Noordeloos M.E."/>
            <person name="Ohm R.A."/>
            <person name="Ortiz-Santana B."/>
            <person name="Ovrebo C."/>
            <person name="Racz N."/>
            <person name="Riley R."/>
            <person name="Savchenko A."/>
            <person name="Shiryaev A."/>
            <person name="Soop K."/>
            <person name="Spirin V."/>
            <person name="Szebenyi C."/>
            <person name="Tomsovsky M."/>
            <person name="Tulloss R.E."/>
            <person name="Uehling J."/>
            <person name="Grigoriev I.V."/>
            <person name="Vagvolgyi C."/>
            <person name="Papp T."/>
            <person name="Martin F.M."/>
            <person name="Miettinen O."/>
            <person name="Hibbett D.S."/>
            <person name="Nagy L.G."/>
        </authorList>
    </citation>
    <scope>NUCLEOTIDE SEQUENCE [LARGE SCALE GENOMIC DNA]</scope>
    <source>
        <strain evidence="1 2">CBS 962.96</strain>
    </source>
</reference>
<keyword evidence="2" id="KW-1185">Reference proteome</keyword>
<dbReference type="Proteomes" id="UP000297245">
    <property type="component" value="Unassembled WGS sequence"/>
</dbReference>
<name>A0A4V4HF08_DENBC</name>